<dbReference type="GO" id="GO:0070930">
    <property type="term" value="P:trans-translation-dependent protein tagging"/>
    <property type="evidence" value="ECO:0007669"/>
    <property type="project" value="TreeGrafter"/>
</dbReference>
<name>A0A2A5WFT0_9GAMM</name>
<gene>
    <name evidence="3 4" type="primary">smpB</name>
    <name evidence="4" type="ORF">CNF02_03455</name>
</gene>
<dbReference type="PANTHER" id="PTHR30308:SF2">
    <property type="entry name" value="SSRA-BINDING PROTEIN"/>
    <property type="match status" value="1"/>
</dbReference>
<comment type="subcellular location">
    <subcellularLocation>
        <location evidence="3">Cytoplasm</location>
    </subcellularLocation>
    <text evidence="3">The tmRNA-SmpB complex associates with stalled 70S ribosomes.</text>
</comment>
<dbReference type="GO" id="GO:0005829">
    <property type="term" value="C:cytosol"/>
    <property type="evidence" value="ECO:0007669"/>
    <property type="project" value="TreeGrafter"/>
</dbReference>
<keyword evidence="1 3" id="KW-0963">Cytoplasm</keyword>
<organism evidence="4 5">
    <name type="scientific">OM182 bacterium MED-G28</name>
    <dbReference type="NCBI Taxonomy" id="1986256"/>
    <lineage>
        <taxon>Bacteria</taxon>
        <taxon>Pseudomonadati</taxon>
        <taxon>Pseudomonadota</taxon>
        <taxon>Gammaproteobacteria</taxon>
        <taxon>OMG group</taxon>
        <taxon>OM182 clade</taxon>
    </lineage>
</organism>
<evidence type="ECO:0000256" key="2">
    <source>
        <dbReference type="ARBA" id="ARBA00022884"/>
    </source>
</evidence>
<dbReference type="EMBL" id="NTJZ01000002">
    <property type="protein sequence ID" value="PDH35097.1"/>
    <property type="molecule type" value="Genomic_DNA"/>
</dbReference>
<dbReference type="InterPro" id="IPR023620">
    <property type="entry name" value="SmpB"/>
</dbReference>
<reference evidence="4 5" key="1">
    <citation type="submission" date="2017-08" db="EMBL/GenBank/DDBJ databases">
        <title>Fine stratification of microbial communities through a metagenomic profile of the photic zone.</title>
        <authorList>
            <person name="Haro-Moreno J.M."/>
            <person name="Lopez-Perez M."/>
            <person name="De La Torre J."/>
            <person name="Picazo A."/>
            <person name="Camacho A."/>
            <person name="Rodriguez-Valera F."/>
        </authorList>
    </citation>
    <scope>NUCLEOTIDE SEQUENCE [LARGE SCALE GENOMIC DNA]</scope>
    <source>
        <strain evidence="4">MED-G28</strain>
    </source>
</reference>
<dbReference type="PANTHER" id="PTHR30308">
    <property type="entry name" value="TMRNA-BINDING COMPONENT OF TRANS-TRANSLATION TAGGING COMPLEX"/>
    <property type="match status" value="1"/>
</dbReference>
<evidence type="ECO:0000256" key="1">
    <source>
        <dbReference type="ARBA" id="ARBA00022490"/>
    </source>
</evidence>
<protein>
    <recommendedName>
        <fullName evidence="3">SsrA-binding protein</fullName>
    </recommendedName>
    <alternativeName>
        <fullName evidence="3">Small protein B</fullName>
    </alternativeName>
</protein>
<evidence type="ECO:0000313" key="5">
    <source>
        <dbReference type="Proteomes" id="UP000219329"/>
    </source>
</evidence>
<dbReference type="Proteomes" id="UP000219329">
    <property type="component" value="Unassembled WGS sequence"/>
</dbReference>
<accession>A0A2A5WFT0</accession>
<dbReference type="CDD" id="cd09294">
    <property type="entry name" value="SmpB"/>
    <property type="match status" value="1"/>
</dbReference>
<dbReference type="SUPFAM" id="SSF74982">
    <property type="entry name" value="Small protein B (SmpB)"/>
    <property type="match status" value="1"/>
</dbReference>
<dbReference type="InterPro" id="IPR020081">
    <property type="entry name" value="SsrA-bd_prot_CS"/>
</dbReference>
<dbReference type="Gene3D" id="2.40.280.10">
    <property type="match status" value="1"/>
</dbReference>
<sequence>MAKPNNTKRKPKAAKLPDTTIVKNKKIRHDFFIEANFETGIALQGWEVKSLRLKKVQLVDSYVLIKDGEAFLLGCNVTPLDTKNTHSVADPSRTKKLLLNKRELAKLFAATQQKGHTCVCTKMYWKGHLIKCQIALAKGKQSHDKRASTKEREWNIDKQRIVRHANK</sequence>
<dbReference type="NCBIfam" id="NF003843">
    <property type="entry name" value="PRK05422.1"/>
    <property type="match status" value="1"/>
</dbReference>
<dbReference type="AlphaFoldDB" id="A0A2A5WFT0"/>
<evidence type="ECO:0000313" key="4">
    <source>
        <dbReference type="EMBL" id="PDH35097.1"/>
    </source>
</evidence>
<dbReference type="NCBIfam" id="TIGR00086">
    <property type="entry name" value="smpB"/>
    <property type="match status" value="1"/>
</dbReference>
<dbReference type="InterPro" id="IPR000037">
    <property type="entry name" value="SsrA-bd_prot"/>
</dbReference>
<evidence type="ECO:0000256" key="3">
    <source>
        <dbReference type="HAMAP-Rule" id="MF_00023"/>
    </source>
</evidence>
<dbReference type="GO" id="GO:0070929">
    <property type="term" value="P:trans-translation"/>
    <property type="evidence" value="ECO:0007669"/>
    <property type="project" value="UniProtKB-UniRule"/>
</dbReference>
<dbReference type="PROSITE" id="PS01317">
    <property type="entry name" value="SSRP"/>
    <property type="match status" value="1"/>
</dbReference>
<comment type="function">
    <text evidence="3">Required for rescue of stalled ribosomes mediated by trans-translation. Binds to transfer-messenger RNA (tmRNA), required for stable association of tmRNA with ribosomes. tmRNA and SmpB together mimic tRNA shape, replacing the anticodon stem-loop with SmpB. tmRNA is encoded by the ssrA gene; the 2 termini fold to resemble tRNA(Ala) and it encodes a 'tag peptide', a short internal open reading frame. During trans-translation Ala-aminoacylated tmRNA acts like a tRNA, entering the A-site of stalled ribosomes, displacing the stalled mRNA. The ribosome then switches to translate the ORF on the tmRNA; the nascent peptide is terminated with the 'tag peptide' encoded by the tmRNA and targeted for degradation. The ribosome is freed to recommence translation, which seems to be the essential function of trans-translation.</text>
</comment>
<comment type="caution">
    <text evidence="4">The sequence shown here is derived from an EMBL/GenBank/DDBJ whole genome shotgun (WGS) entry which is preliminary data.</text>
</comment>
<proteinExistence type="inferred from homology"/>
<dbReference type="HAMAP" id="MF_00023">
    <property type="entry name" value="SmpB"/>
    <property type="match status" value="1"/>
</dbReference>
<dbReference type="GO" id="GO:0003723">
    <property type="term" value="F:RNA binding"/>
    <property type="evidence" value="ECO:0007669"/>
    <property type="project" value="UniProtKB-UniRule"/>
</dbReference>
<comment type="similarity">
    <text evidence="3">Belongs to the SmpB family.</text>
</comment>
<dbReference type="Pfam" id="PF01668">
    <property type="entry name" value="SmpB"/>
    <property type="match status" value="1"/>
</dbReference>
<keyword evidence="2 3" id="KW-0694">RNA-binding</keyword>